<accession>A0A553K1W6</accession>
<sequence>MSTTVAAIDCGTNSVRLLVVRRDDDGTTTELARVVRLAQLGQGVDATGEFHPEALERTFIVCDEFAQLIADHGVGRTRFVATSAARDAHNRQIFFDGVRERLGVEVEVISGDEEAALSTAGVLSGVGAATPALVFDIGGGSTELIVVEEGRVLSTATSLDIGAVRITERFLHSDPRTADDEAAARAHISSVLDASGVDFSRIETAIGVAGTTTSVAAHVLGLVEYAREAVHRARLQRDDIVSTTRRWLAMPVEEIAHEPFMHPLRAKVIGGGVLILDEISARVPGGSVLVSETDILDGIVLGMLAE</sequence>
<dbReference type="PANTHER" id="PTHR30005">
    <property type="entry name" value="EXOPOLYPHOSPHATASE"/>
    <property type="match status" value="1"/>
</dbReference>
<dbReference type="Gene3D" id="3.30.420.40">
    <property type="match status" value="1"/>
</dbReference>
<dbReference type="Proteomes" id="UP000317638">
    <property type="component" value="Unassembled WGS sequence"/>
</dbReference>
<gene>
    <name evidence="2" type="ORF">FOJ82_06090</name>
</gene>
<comment type="caution">
    <text evidence="2">The sequence shown here is derived from an EMBL/GenBank/DDBJ whole genome shotgun (WGS) entry which is preliminary data.</text>
</comment>
<reference evidence="2 3" key="1">
    <citation type="submission" date="2019-07" db="EMBL/GenBank/DDBJ databases">
        <authorList>
            <person name="Zhou L.-Y."/>
        </authorList>
    </citation>
    <scope>NUCLEOTIDE SEQUENCE [LARGE SCALE GENOMIC DNA]</scope>
    <source>
        <strain evidence="2 3">YIM 101269</strain>
    </source>
</reference>
<dbReference type="AlphaFoldDB" id="A0A553K1W6"/>
<organism evidence="2 3">
    <name type="scientific">Tessaracoccus rhinocerotis</name>
    <dbReference type="NCBI Taxonomy" id="1689449"/>
    <lineage>
        <taxon>Bacteria</taxon>
        <taxon>Bacillati</taxon>
        <taxon>Actinomycetota</taxon>
        <taxon>Actinomycetes</taxon>
        <taxon>Propionibacteriales</taxon>
        <taxon>Propionibacteriaceae</taxon>
        <taxon>Tessaracoccus</taxon>
    </lineage>
</organism>
<dbReference type="PANTHER" id="PTHR30005:SF13">
    <property type="entry name" value="EXOPOLYPHOSPHATASE 2"/>
    <property type="match status" value="1"/>
</dbReference>
<dbReference type="InterPro" id="IPR043129">
    <property type="entry name" value="ATPase_NBD"/>
</dbReference>
<evidence type="ECO:0000313" key="2">
    <source>
        <dbReference type="EMBL" id="TRY18686.1"/>
    </source>
</evidence>
<evidence type="ECO:0000259" key="1">
    <source>
        <dbReference type="Pfam" id="PF02541"/>
    </source>
</evidence>
<dbReference type="GO" id="GO:0016462">
    <property type="term" value="F:pyrophosphatase activity"/>
    <property type="evidence" value="ECO:0007669"/>
    <property type="project" value="TreeGrafter"/>
</dbReference>
<proteinExistence type="predicted"/>
<dbReference type="EMBL" id="VKKG01000002">
    <property type="protein sequence ID" value="TRY18686.1"/>
    <property type="molecule type" value="Genomic_DNA"/>
</dbReference>
<keyword evidence="3" id="KW-1185">Reference proteome</keyword>
<dbReference type="InterPro" id="IPR003695">
    <property type="entry name" value="Ppx_GppA_N"/>
</dbReference>
<protein>
    <submittedName>
        <fullName evidence="2">Ppx/GppA family phosphatase</fullName>
    </submittedName>
</protein>
<name>A0A553K1W6_9ACTN</name>
<dbReference type="OrthoDB" id="9793035at2"/>
<dbReference type="InterPro" id="IPR050273">
    <property type="entry name" value="GppA/Ppx_hydrolase"/>
</dbReference>
<evidence type="ECO:0000313" key="3">
    <source>
        <dbReference type="Proteomes" id="UP000317638"/>
    </source>
</evidence>
<dbReference type="SUPFAM" id="SSF53067">
    <property type="entry name" value="Actin-like ATPase domain"/>
    <property type="match status" value="2"/>
</dbReference>
<feature type="domain" description="Ppx/GppA phosphatase N-terminal" evidence="1">
    <location>
        <begin position="19"/>
        <end position="304"/>
    </location>
</feature>
<dbReference type="Pfam" id="PF02541">
    <property type="entry name" value="Ppx-GppA"/>
    <property type="match status" value="1"/>
</dbReference>
<dbReference type="Gene3D" id="3.30.420.150">
    <property type="entry name" value="Exopolyphosphatase. Domain 2"/>
    <property type="match status" value="1"/>
</dbReference>